<evidence type="ECO:0000259" key="3">
    <source>
        <dbReference type="SMART" id="SM00922"/>
    </source>
</evidence>
<dbReference type="InterPro" id="IPR036849">
    <property type="entry name" value="Enolase-like_C_sf"/>
</dbReference>
<dbReference type="SUPFAM" id="SSF51604">
    <property type="entry name" value="Enolase C-terminal domain-like"/>
    <property type="match status" value="1"/>
</dbReference>
<dbReference type="SUPFAM" id="SSF54826">
    <property type="entry name" value="Enolase N-terminal domain-like"/>
    <property type="match status" value="1"/>
</dbReference>
<dbReference type="RefSeq" id="WP_008726012.1">
    <property type="nucleotide sequence ID" value="NZ_JAJFDX010000005.1"/>
</dbReference>
<proteinExistence type="predicted"/>
<dbReference type="InterPro" id="IPR013341">
    <property type="entry name" value="Mandelate_racemase_N_dom"/>
</dbReference>
<feature type="domain" description="Mandelate racemase/muconate lactonizing enzyme C-terminal" evidence="3">
    <location>
        <begin position="188"/>
        <end position="313"/>
    </location>
</feature>
<protein>
    <submittedName>
        <fullName evidence="4">Mandelate racemase/muconate lactonizing enzyme family protein</fullName>
    </submittedName>
</protein>
<reference evidence="4 5" key="1">
    <citation type="submission" date="2024-03" db="EMBL/GenBank/DDBJ databases">
        <title>Human intestinal bacterial collection.</title>
        <authorList>
            <person name="Pauvert C."/>
            <person name="Hitch T.C.A."/>
            <person name="Clavel T."/>
        </authorList>
    </citation>
    <scope>NUCLEOTIDE SEQUENCE [LARGE SCALE GENOMIC DNA]</scope>
    <source>
        <strain evidence="4 5">CLA-SR-H021</strain>
    </source>
</reference>
<accession>A0ABV1D5N1</accession>
<dbReference type="InterPro" id="IPR029065">
    <property type="entry name" value="Enolase_C-like"/>
</dbReference>
<evidence type="ECO:0000256" key="1">
    <source>
        <dbReference type="ARBA" id="ARBA00022723"/>
    </source>
</evidence>
<dbReference type="InterPro" id="IPR013342">
    <property type="entry name" value="Mandelate_racemase_C"/>
</dbReference>
<dbReference type="Pfam" id="PF13378">
    <property type="entry name" value="MR_MLE_C"/>
    <property type="match status" value="1"/>
</dbReference>
<dbReference type="Proteomes" id="UP001454086">
    <property type="component" value="Unassembled WGS sequence"/>
</dbReference>
<dbReference type="EMBL" id="JBBMFM010000039">
    <property type="protein sequence ID" value="MEQ2425708.1"/>
    <property type="molecule type" value="Genomic_DNA"/>
</dbReference>
<dbReference type="InterPro" id="IPR029017">
    <property type="entry name" value="Enolase-like_N"/>
</dbReference>
<keyword evidence="5" id="KW-1185">Reference proteome</keyword>
<comment type="caution">
    <text evidence="4">The sequence shown here is derived from an EMBL/GenBank/DDBJ whole genome shotgun (WGS) entry which is preliminary data.</text>
</comment>
<dbReference type="PANTHER" id="PTHR48080:SF2">
    <property type="entry name" value="D-GALACTONATE DEHYDRATASE"/>
    <property type="match status" value="1"/>
</dbReference>
<keyword evidence="1" id="KW-0479">Metal-binding</keyword>
<gene>
    <name evidence="4" type="ORF">WMQ36_12030</name>
</gene>
<dbReference type="PANTHER" id="PTHR48080">
    <property type="entry name" value="D-GALACTONATE DEHYDRATASE-RELATED"/>
    <property type="match status" value="1"/>
</dbReference>
<dbReference type="SMART" id="SM00922">
    <property type="entry name" value="MR_MLE"/>
    <property type="match status" value="1"/>
</dbReference>
<organism evidence="4 5">
    <name type="scientific">Enterocloster hominis</name>
    <name type="common">ex Hitch et al. 2024</name>
    <dbReference type="NCBI Taxonomy" id="1917870"/>
    <lineage>
        <taxon>Bacteria</taxon>
        <taxon>Bacillati</taxon>
        <taxon>Bacillota</taxon>
        <taxon>Clostridia</taxon>
        <taxon>Lachnospirales</taxon>
        <taxon>Lachnospiraceae</taxon>
        <taxon>Enterocloster</taxon>
    </lineage>
</organism>
<dbReference type="SFLD" id="SFLDS00001">
    <property type="entry name" value="Enolase"/>
    <property type="match status" value="1"/>
</dbReference>
<dbReference type="SFLD" id="SFLDG00179">
    <property type="entry name" value="mandelate_racemase"/>
    <property type="match status" value="1"/>
</dbReference>
<sequence length="466" mass="52303">MESMNECLQGRINTCSAPGGLKITDIRFAHVKASSMHCILVKIDTDQGLVGMGEVRDGASATYAAMLKSRLIGENPCDVDRLFRKIKQFGGPSRQGGGVSGIEMALWDLAGKAYGVPVYRMLGGRFREQVRVYCDLGRTPPSQRVNGTLKARAIRERMDRFGMKMCKVIVGMEEIQYLYPDEELLSGPQDYIDQILAGHENLLKEDPVTGLADIDDKPFKRRMEDYGMVQHPYTFIRPTERGLDRYEEHVAQIREELGYRVPIAIDHLGHLGLDDAKRLLRRLEKYNLMWCEDVLPCTMAQEYRALRDYTSTPLACGEDLTYVENYEALCAPGGVAVIHPDICSAGGILECKQIGNMAQKYHTAMAMHMCETPVAALATGHVGLATENFIAMEFNAPDDDYWQDLVTGLPEPLIRDGYLHVPEAPGLGAEGFNDEVIRQHTWPGYPEIWAPTGQWDREYSSDRLWS</sequence>
<dbReference type="Gene3D" id="3.20.20.120">
    <property type="entry name" value="Enolase-like C-terminal domain"/>
    <property type="match status" value="1"/>
</dbReference>
<evidence type="ECO:0000313" key="5">
    <source>
        <dbReference type="Proteomes" id="UP001454086"/>
    </source>
</evidence>
<evidence type="ECO:0000313" key="4">
    <source>
        <dbReference type="EMBL" id="MEQ2425708.1"/>
    </source>
</evidence>
<evidence type="ECO:0000256" key="2">
    <source>
        <dbReference type="ARBA" id="ARBA00023239"/>
    </source>
</evidence>
<dbReference type="CDD" id="cd03316">
    <property type="entry name" value="MR_like"/>
    <property type="match status" value="1"/>
</dbReference>
<dbReference type="InterPro" id="IPR034593">
    <property type="entry name" value="DgoD-like"/>
</dbReference>
<dbReference type="Gene3D" id="3.30.390.10">
    <property type="entry name" value="Enolase-like, N-terminal domain"/>
    <property type="match status" value="1"/>
</dbReference>
<dbReference type="Pfam" id="PF02746">
    <property type="entry name" value="MR_MLE_N"/>
    <property type="match status" value="1"/>
</dbReference>
<keyword evidence="2" id="KW-0456">Lyase</keyword>
<name>A0ABV1D5N1_9FIRM</name>